<dbReference type="Proteomes" id="UP001396334">
    <property type="component" value="Unassembled WGS sequence"/>
</dbReference>
<dbReference type="EMBL" id="JBBPBN010000009">
    <property type="protein sequence ID" value="KAK9031888.1"/>
    <property type="molecule type" value="Genomic_DNA"/>
</dbReference>
<protein>
    <submittedName>
        <fullName evidence="1">Uncharacterized protein</fullName>
    </submittedName>
</protein>
<reference evidence="1 2" key="1">
    <citation type="journal article" date="2024" name="G3 (Bethesda)">
        <title>Genome assembly of Hibiscus sabdariffa L. provides insights into metabolisms of medicinal natural products.</title>
        <authorList>
            <person name="Kim T."/>
        </authorList>
    </citation>
    <scope>NUCLEOTIDE SEQUENCE [LARGE SCALE GENOMIC DNA]</scope>
    <source>
        <strain evidence="1">TK-2024</strain>
        <tissue evidence="1">Old leaves</tissue>
    </source>
</reference>
<evidence type="ECO:0000313" key="2">
    <source>
        <dbReference type="Proteomes" id="UP001396334"/>
    </source>
</evidence>
<accession>A0ABR2T342</accession>
<evidence type="ECO:0000313" key="1">
    <source>
        <dbReference type="EMBL" id="KAK9031888.1"/>
    </source>
</evidence>
<organism evidence="1 2">
    <name type="scientific">Hibiscus sabdariffa</name>
    <name type="common">roselle</name>
    <dbReference type="NCBI Taxonomy" id="183260"/>
    <lineage>
        <taxon>Eukaryota</taxon>
        <taxon>Viridiplantae</taxon>
        <taxon>Streptophyta</taxon>
        <taxon>Embryophyta</taxon>
        <taxon>Tracheophyta</taxon>
        <taxon>Spermatophyta</taxon>
        <taxon>Magnoliopsida</taxon>
        <taxon>eudicotyledons</taxon>
        <taxon>Gunneridae</taxon>
        <taxon>Pentapetalae</taxon>
        <taxon>rosids</taxon>
        <taxon>malvids</taxon>
        <taxon>Malvales</taxon>
        <taxon>Malvaceae</taxon>
        <taxon>Malvoideae</taxon>
        <taxon>Hibiscus</taxon>
    </lineage>
</organism>
<name>A0ABR2T342_9ROSI</name>
<proteinExistence type="predicted"/>
<sequence length="247" mass="26976">MWTSCGASYTNPCTCTACVAALACIGRVEGTLAQAKHVAGSTNPFPLPFYIFIISGSKSSLNKFKIRNSLTTFLDPQYTRKLRERTCAQELKSSSVEARKLICSSFQLNEATTPSTSSFQLTSAPFSSTSAPLAQLKLNNPEVAESVLRQLETILREGRVSRDMCHAHGAACDVHMHLPHMWPAITDPSLSFYAHDVSTTMPAKVADPEVLPLGPITRSRARKFREVLSLTCTKLSDSFDDVSALDN</sequence>
<comment type="caution">
    <text evidence="1">The sequence shown here is derived from an EMBL/GenBank/DDBJ whole genome shotgun (WGS) entry which is preliminary data.</text>
</comment>
<keyword evidence="2" id="KW-1185">Reference proteome</keyword>
<gene>
    <name evidence="1" type="ORF">V6N11_056174</name>
</gene>